<feature type="domain" description="YncI copper-binding" evidence="2">
    <location>
        <begin position="23"/>
        <end position="162"/>
    </location>
</feature>
<dbReference type="RefSeq" id="WP_354599307.1">
    <property type="nucleotide sequence ID" value="NZ_JBEWZI010000001.1"/>
</dbReference>
<dbReference type="CDD" id="cd08545">
    <property type="entry name" value="YcnI_like"/>
    <property type="match status" value="1"/>
</dbReference>
<organism evidence="3 4">
    <name type="scientific">Uliginosibacterium flavum</name>
    <dbReference type="NCBI Taxonomy" id="1396831"/>
    <lineage>
        <taxon>Bacteria</taxon>
        <taxon>Pseudomonadati</taxon>
        <taxon>Pseudomonadota</taxon>
        <taxon>Betaproteobacteria</taxon>
        <taxon>Rhodocyclales</taxon>
        <taxon>Zoogloeaceae</taxon>
        <taxon>Uliginosibacterium</taxon>
    </lineage>
</organism>
<dbReference type="Gene3D" id="2.60.40.2230">
    <property type="entry name" value="Uncharacterised protein YcnI-like PF07987, DUF1775"/>
    <property type="match status" value="1"/>
</dbReference>
<keyword evidence="1" id="KW-0732">Signal</keyword>
<accession>A0ABV2TG00</accession>
<dbReference type="Pfam" id="PF07987">
    <property type="entry name" value="DUF1775"/>
    <property type="match status" value="1"/>
</dbReference>
<feature type="chain" id="PRO_5047340317" evidence="1">
    <location>
        <begin position="23"/>
        <end position="174"/>
    </location>
</feature>
<proteinExistence type="predicted"/>
<keyword evidence="4" id="KW-1185">Reference proteome</keyword>
<evidence type="ECO:0000259" key="2">
    <source>
        <dbReference type="Pfam" id="PF07987"/>
    </source>
</evidence>
<gene>
    <name evidence="3" type="ORF">ABXR19_01525</name>
</gene>
<evidence type="ECO:0000313" key="4">
    <source>
        <dbReference type="Proteomes" id="UP001549691"/>
    </source>
</evidence>
<evidence type="ECO:0000313" key="3">
    <source>
        <dbReference type="EMBL" id="MET7012849.1"/>
    </source>
</evidence>
<feature type="signal peptide" evidence="1">
    <location>
        <begin position="1"/>
        <end position="22"/>
    </location>
</feature>
<sequence length="174" mass="18738">MNTKMKFALQALLAGSLPAAQAHVTLEQQSAAVGSNYKAVFRVGHGCEGAPTTSVTVFLPAGFVGAKPMPKPGWGLSIRTEKLAQPYDSHGKPVTERAAEFTWSGGRLLDAEYDEFVVRTTLPAQAGKQYIRVLQRCEKGENDWAAIQDGKDRPAFPAAQLLLTPVDAVPAHQH</sequence>
<protein>
    <submittedName>
        <fullName evidence="3">YcnI family protein</fullName>
    </submittedName>
</protein>
<dbReference type="InterPro" id="IPR012533">
    <property type="entry name" value="YcnI-copper_dom"/>
</dbReference>
<dbReference type="Proteomes" id="UP001549691">
    <property type="component" value="Unassembled WGS sequence"/>
</dbReference>
<name>A0ABV2TG00_9RHOO</name>
<evidence type="ECO:0000256" key="1">
    <source>
        <dbReference type="SAM" id="SignalP"/>
    </source>
</evidence>
<dbReference type="InterPro" id="IPR038507">
    <property type="entry name" value="YcnI-like_sf"/>
</dbReference>
<reference evidence="3 4" key="1">
    <citation type="submission" date="2024-07" db="EMBL/GenBank/DDBJ databases">
        <title>Uliginosibacterium flavum JJ3220;KACC:17644.</title>
        <authorList>
            <person name="Kim M.K."/>
        </authorList>
    </citation>
    <scope>NUCLEOTIDE SEQUENCE [LARGE SCALE GENOMIC DNA]</scope>
    <source>
        <strain evidence="3 4">KACC:17644</strain>
    </source>
</reference>
<dbReference type="EMBL" id="JBEWZI010000001">
    <property type="protein sequence ID" value="MET7012849.1"/>
    <property type="molecule type" value="Genomic_DNA"/>
</dbReference>
<comment type="caution">
    <text evidence="3">The sequence shown here is derived from an EMBL/GenBank/DDBJ whole genome shotgun (WGS) entry which is preliminary data.</text>
</comment>